<evidence type="ECO:0000256" key="1">
    <source>
        <dbReference type="ARBA" id="ARBA00007150"/>
    </source>
</evidence>
<dbReference type="InterPro" id="IPR001640">
    <property type="entry name" value="Lgt"/>
</dbReference>
<name>A0A1M5DCK9_9BACT</name>
<feature type="transmembrane region" description="Helical" evidence="7">
    <location>
        <begin position="118"/>
        <end position="140"/>
    </location>
</feature>
<evidence type="ECO:0000256" key="4">
    <source>
        <dbReference type="ARBA" id="ARBA00022692"/>
    </source>
</evidence>
<evidence type="ECO:0000256" key="5">
    <source>
        <dbReference type="ARBA" id="ARBA00022989"/>
    </source>
</evidence>
<organism evidence="8 9">
    <name type="scientific">Cnuella takakiae</name>
    <dbReference type="NCBI Taxonomy" id="1302690"/>
    <lineage>
        <taxon>Bacteria</taxon>
        <taxon>Pseudomonadati</taxon>
        <taxon>Bacteroidota</taxon>
        <taxon>Chitinophagia</taxon>
        <taxon>Chitinophagales</taxon>
        <taxon>Chitinophagaceae</taxon>
        <taxon>Cnuella</taxon>
    </lineage>
</organism>
<evidence type="ECO:0000313" key="8">
    <source>
        <dbReference type="EMBL" id="SHF64697.1"/>
    </source>
</evidence>
<feature type="transmembrane region" description="Helical" evidence="7">
    <location>
        <begin position="49"/>
        <end position="69"/>
    </location>
</feature>
<sequence length="255" mass="29087">MSFPFSVHIGSLQLPLHGIFELLAYSGGFRYYLYLRNKQGDVFDTQTRMVLLAAAIFGALAGSRIIGILERPGEWQEVSNFWIYLFSNKTILGGLLGGLAGVELVKWRLHEQRSSGDLLVYPLLLGMIIGRIGCFTMGVYEPAYGLLTNTIWGMNLGDGINRHPVTLYEIFFLLMLWGALQQTQKRLPLAPGALFKLFMIAYLFFRFFIEYFKPHYPYPYVGLSAIQLTAIMGLVYYLPYLYHPRKLLLPAYART</sequence>
<evidence type="ECO:0000256" key="7">
    <source>
        <dbReference type="SAM" id="Phobius"/>
    </source>
</evidence>
<evidence type="ECO:0000256" key="6">
    <source>
        <dbReference type="ARBA" id="ARBA00023136"/>
    </source>
</evidence>
<dbReference type="EMBL" id="FQUO01000010">
    <property type="protein sequence ID" value="SHF64697.1"/>
    <property type="molecule type" value="Genomic_DNA"/>
</dbReference>
<comment type="similarity">
    <text evidence="1">Belongs to the Lgt family.</text>
</comment>
<keyword evidence="9" id="KW-1185">Reference proteome</keyword>
<dbReference type="STRING" id="1302690.BUE76_20610"/>
<feature type="transmembrane region" description="Helical" evidence="7">
    <location>
        <begin position="81"/>
        <end position="106"/>
    </location>
</feature>
<reference evidence="8 9" key="1">
    <citation type="submission" date="2016-11" db="EMBL/GenBank/DDBJ databases">
        <authorList>
            <person name="Jaros S."/>
            <person name="Januszkiewicz K."/>
            <person name="Wedrychowicz H."/>
        </authorList>
    </citation>
    <scope>NUCLEOTIDE SEQUENCE [LARGE SCALE GENOMIC DNA]</scope>
    <source>
        <strain evidence="8 9">DSM 26897</strain>
    </source>
</reference>
<protein>
    <submittedName>
        <fullName evidence="8">Prolipoprotein diacylglyceryltransferase</fullName>
    </submittedName>
</protein>
<dbReference type="OrthoDB" id="871140at2"/>
<feature type="transmembrane region" description="Helical" evidence="7">
    <location>
        <begin position="192"/>
        <end position="212"/>
    </location>
</feature>
<feature type="transmembrane region" description="Helical" evidence="7">
    <location>
        <begin position="12"/>
        <end position="33"/>
    </location>
</feature>
<proteinExistence type="inferred from homology"/>
<keyword evidence="8" id="KW-0449">Lipoprotein</keyword>
<dbReference type="Pfam" id="PF01790">
    <property type="entry name" value="LGT"/>
    <property type="match status" value="1"/>
</dbReference>
<dbReference type="RefSeq" id="WP_073044354.1">
    <property type="nucleotide sequence ID" value="NZ_FQUO01000010.1"/>
</dbReference>
<evidence type="ECO:0000313" key="9">
    <source>
        <dbReference type="Proteomes" id="UP000184368"/>
    </source>
</evidence>
<dbReference type="AlphaFoldDB" id="A0A1M5DCK9"/>
<dbReference type="PANTHER" id="PTHR30589">
    <property type="entry name" value="PROLIPOPROTEIN DIACYLGLYCERYL TRANSFERASE"/>
    <property type="match status" value="1"/>
</dbReference>
<accession>A0A1M5DCK9</accession>
<evidence type="ECO:0000256" key="3">
    <source>
        <dbReference type="ARBA" id="ARBA00022679"/>
    </source>
</evidence>
<dbReference type="GO" id="GO:0005886">
    <property type="term" value="C:plasma membrane"/>
    <property type="evidence" value="ECO:0007669"/>
    <property type="project" value="InterPro"/>
</dbReference>
<keyword evidence="6 7" id="KW-0472">Membrane</keyword>
<dbReference type="GO" id="GO:0042158">
    <property type="term" value="P:lipoprotein biosynthetic process"/>
    <property type="evidence" value="ECO:0007669"/>
    <property type="project" value="InterPro"/>
</dbReference>
<keyword evidence="5 7" id="KW-1133">Transmembrane helix</keyword>
<keyword evidence="2" id="KW-1003">Cell membrane</keyword>
<dbReference type="PANTHER" id="PTHR30589:SF0">
    <property type="entry name" value="PHOSPHATIDYLGLYCEROL--PROLIPOPROTEIN DIACYLGLYCERYL TRANSFERASE"/>
    <property type="match status" value="1"/>
</dbReference>
<keyword evidence="4 7" id="KW-0812">Transmembrane</keyword>
<feature type="transmembrane region" description="Helical" evidence="7">
    <location>
        <begin position="218"/>
        <end position="238"/>
    </location>
</feature>
<dbReference type="GO" id="GO:0008961">
    <property type="term" value="F:phosphatidylglycerol-prolipoprotein diacylglyceryl transferase activity"/>
    <property type="evidence" value="ECO:0007669"/>
    <property type="project" value="InterPro"/>
</dbReference>
<gene>
    <name evidence="8" type="ORF">SAMN05444008_110174</name>
</gene>
<feature type="transmembrane region" description="Helical" evidence="7">
    <location>
        <begin position="160"/>
        <end position="180"/>
    </location>
</feature>
<keyword evidence="3 8" id="KW-0808">Transferase</keyword>
<dbReference type="Proteomes" id="UP000184368">
    <property type="component" value="Unassembled WGS sequence"/>
</dbReference>
<evidence type="ECO:0000256" key="2">
    <source>
        <dbReference type="ARBA" id="ARBA00022475"/>
    </source>
</evidence>